<protein>
    <submittedName>
        <fullName evidence="2">Spectinomycin phosphotransferase</fullName>
    </submittedName>
</protein>
<dbReference type="RefSeq" id="WP_338257898.1">
    <property type="nucleotide sequence ID" value="NZ_BSRI01000002.1"/>
</dbReference>
<feature type="domain" description="Aminoglycoside phosphotransferase" evidence="1">
    <location>
        <begin position="34"/>
        <end position="278"/>
    </location>
</feature>
<dbReference type="Gene3D" id="3.30.200.20">
    <property type="entry name" value="Phosphorylase Kinase, domain 1"/>
    <property type="match status" value="1"/>
</dbReference>
<dbReference type="Proteomes" id="UP001344906">
    <property type="component" value="Unassembled WGS sequence"/>
</dbReference>
<comment type="caution">
    <text evidence="2">The sequence shown here is derived from an EMBL/GenBank/DDBJ whole genome shotgun (WGS) entry which is preliminary data.</text>
</comment>
<accession>A0ABQ6G4D6</accession>
<evidence type="ECO:0000313" key="3">
    <source>
        <dbReference type="Proteomes" id="UP001344906"/>
    </source>
</evidence>
<proteinExistence type="predicted"/>
<dbReference type="SUPFAM" id="SSF56112">
    <property type="entry name" value="Protein kinase-like (PK-like)"/>
    <property type="match status" value="1"/>
</dbReference>
<dbReference type="InterPro" id="IPR002575">
    <property type="entry name" value="Aminoglycoside_PTrfase"/>
</dbReference>
<evidence type="ECO:0000313" key="2">
    <source>
        <dbReference type="EMBL" id="GLV60750.1"/>
    </source>
</evidence>
<dbReference type="Gene3D" id="1.20.58.840">
    <property type="match status" value="1"/>
</dbReference>
<name>A0ABQ6G4D6_9CHLR</name>
<dbReference type="Gene3D" id="1.10.510.10">
    <property type="entry name" value="Transferase(Phosphotransferase) domain 1"/>
    <property type="match status" value="1"/>
</dbReference>
<evidence type="ECO:0000259" key="1">
    <source>
        <dbReference type="Pfam" id="PF01636"/>
    </source>
</evidence>
<sequence>MGERLDVGEDVLAACLDEYYGLTAMELTFLPGGLDYDAAVYRVVSERGEAFLLKITGRELYEASYLVPAYLREQGVEALVAPIATLEGGLWTRLGERTVVVYPFIDGDASWNGMTEQNWRDVGSIFRQIHQIVPPVGVQGTLRRETFDVGVYVGRMRAFEDRYVRQNGEGRNVPEQVLLASWREQRATIHRVMERLEVLGGILQRQAGPLVVCHADLHPANLIRDRAGHVFVIDWDEVMLALRERDFLFVGEPETGPGGSDRPPFFQGYGEARIDWTALTYYRYERVAQDLIECAQNVFLKEHLSEASKEAEASLFQSLLASGGEIEAAYAAEARL</sequence>
<organism evidence="2 3">
    <name type="scientific">Dictyobacter halimunensis</name>
    <dbReference type="NCBI Taxonomy" id="3026934"/>
    <lineage>
        <taxon>Bacteria</taxon>
        <taxon>Bacillati</taxon>
        <taxon>Chloroflexota</taxon>
        <taxon>Ktedonobacteria</taxon>
        <taxon>Ktedonobacterales</taxon>
        <taxon>Dictyobacteraceae</taxon>
        <taxon>Dictyobacter</taxon>
    </lineage>
</organism>
<gene>
    <name evidence="2" type="ORF">KDH_75690</name>
</gene>
<dbReference type="Pfam" id="PF01636">
    <property type="entry name" value="APH"/>
    <property type="match status" value="1"/>
</dbReference>
<keyword evidence="3" id="KW-1185">Reference proteome</keyword>
<reference evidence="2 3" key="1">
    <citation type="submission" date="2023-02" db="EMBL/GenBank/DDBJ databases">
        <title>Dictyobacter halimunensis sp. nov., a new member of the class Ktedonobacteria from forest soil in a geothermal area.</title>
        <authorList>
            <person name="Rachmania M.K."/>
            <person name="Ningsih F."/>
            <person name="Sakai Y."/>
            <person name="Yabe S."/>
            <person name="Yokota A."/>
            <person name="Sjamsuridzal W."/>
        </authorList>
    </citation>
    <scope>NUCLEOTIDE SEQUENCE [LARGE SCALE GENOMIC DNA]</scope>
    <source>
        <strain evidence="2 3">S3.2.2.5</strain>
    </source>
</reference>
<dbReference type="EMBL" id="BSRI01000002">
    <property type="protein sequence ID" value="GLV60750.1"/>
    <property type="molecule type" value="Genomic_DNA"/>
</dbReference>
<dbReference type="InterPro" id="IPR011009">
    <property type="entry name" value="Kinase-like_dom_sf"/>
</dbReference>